<dbReference type="EMBL" id="OBKZ01000029">
    <property type="protein sequence ID" value="SOB53523.1"/>
    <property type="molecule type" value="Genomic_DNA"/>
</dbReference>
<comment type="caution">
    <text evidence="1">The sequence shown here is derived from an EMBL/GenBank/DDBJ whole genome shotgun (WGS) entry which is preliminary data.</text>
</comment>
<protein>
    <submittedName>
        <fullName evidence="1">Uncharacterized protein</fullName>
    </submittedName>
</protein>
<dbReference type="AlphaFoldDB" id="A0AAX2H9N2"/>
<evidence type="ECO:0000313" key="2">
    <source>
        <dbReference type="Proteomes" id="UP000219564"/>
    </source>
</evidence>
<dbReference type="Proteomes" id="UP000219564">
    <property type="component" value="Unassembled WGS sequence"/>
</dbReference>
<evidence type="ECO:0000313" key="1">
    <source>
        <dbReference type="EMBL" id="SOB53523.1"/>
    </source>
</evidence>
<gene>
    <name evidence="1" type="ORF">PLUA15_350093</name>
</gene>
<proteinExistence type="predicted"/>
<accession>A0AAX2H9N2</accession>
<organism evidence="1 2">
    <name type="scientific">Pseudomonas lundensis</name>
    <dbReference type="NCBI Taxonomy" id="86185"/>
    <lineage>
        <taxon>Bacteria</taxon>
        <taxon>Pseudomonadati</taxon>
        <taxon>Pseudomonadota</taxon>
        <taxon>Gammaproteobacteria</taxon>
        <taxon>Pseudomonadales</taxon>
        <taxon>Pseudomonadaceae</taxon>
        <taxon>Pseudomonas</taxon>
    </lineage>
</organism>
<name>A0AAX2H9N2_9PSED</name>
<sequence length="84" mass="9304">MTDIGGFEIHGTAVGKETSIKLDEISILGCPETIKAIGEFLVKVADRMICENLEHMHLQDIFYNFSSSDHVDIIALNSNLILKV</sequence>
<reference evidence="1 2" key="1">
    <citation type="submission" date="2017-08" db="EMBL/GenBank/DDBJ databases">
        <authorList>
            <person name="Chaillou S."/>
        </authorList>
    </citation>
    <scope>NUCLEOTIDE SEQUENCE [LARGE SCALE GENOMIC DNA]</scope>
    <source>
        <strain evidence="1 2">MFPA15A1205</strain>
    </source>
</reference>
<dbReference type="RefSeq" id="WP_102054952.1">
    <property type="nucleotide sequence ID" value="NZ_JAAQXX010000049.1"/>
</dbReference>